<name>A0A4Y2ITE6_ARAVE</name>
<evidence type="ECO:0000313" key="3">
    <source>
        <dbReference type="Proteomes" id="UP000499080"/>
    </source>
</evidence>
<evidence type="ECO:0000256" key="1">
    <source>
        <dbReference type="SAM" id="MobiDB-lite"/>
    </source>
</evidence>
<comment type="caution">
    <text evidence="2">The sequence shown here is derived from an EMBL/GenBank/DDBJ whole genome shotgun (WGS) entry which is preliminary data.</text>
</comment>
<feature type="compositionally biased region" description="Basic residues" evidence="1">
    <location>
        <begin position="1"/>
        <end position="10"/>
    </location>
</feature>
<dbReference type="AlphaFoldDB" id="A0A4Y2ITE6"/>
<dbReference type="Proteomes" id="UP000499080">
    <property type="component" value="Unassembled WGS sequence"/>
</dbReference>
<dbReference type="OrthoDB" id="7422006at2759"/>
<keyword evidence="3" id="KW-1185">Reference proteome</keyword>
<protein>
    <submittedName>
        <fullName evidence="2">Uncharacterized protein</fullName>
    </submittedName>
</protein>
<reference evidence="2 3" key="1">
    <citation type="journal article" date="2019" name="Sci. Rep.">
        <title>Orb-weaving spider Araneus ventricosus genome elucidates the spidroin gene catalogue.</title>
        <authorList>
            <person name="Kono N."/>
            <person name="Nakamura H."/>
            <person name="Ohtoshi R."/>
            <person name="Moran D.A.P."/>
            <person name="Shinohara A."/>
            <person name="Yoshida Y."/>
            <person name="Fujiwara M."/>
            <person name="Mori M."/>
            <person name="Tomita M."/>
            <person name="Arakawa K."/>
        </authorList>
    </citation>
    <scope>NUCLEOTIDE SEQUENCE [LARGE SCALE GENOMIC DNA]</scope>
</reference>
<dbReference type="EMBL" id="BGPR01002907">
    <property type="protein sequence ID" value="GBM80844.1"/>
    <property type="molecule type" value="Genomic_DNA"/>
</dbReference>
<organism evidence="2 3">
    <name type="scientific">Araneus ventricosus</name>
    <name type="common">Orbweaver spider</name>
    <name type="synonym">Epeira ventricosa</name>
    <dbReference type="NCBI Taxonomy" id="182803"/>
    <lineage>
        <taxon>Eukaryota</taxon>
        <taxon>Metazoa</taxon>
        <taxon>Ecdysozoa</taxon>
        <taxon>Arthropoda</taxon>
        <taxon>Chelicerata</taxon>
        <taxon>Arachnida</taxon>
        <taxon>Araneae</taxon>
        <taxon>Araneomorphae</taxon>
        <taxon>Entelegynae</taxon>
        <taxon>Araneoidea</taxon>
        <taxon>Araneidae</taxon>
        <taxon>Araneus</taxon>
    </lineage>
</organism>
<feature type="compositionally biased region" description="Basic and acidic residues" evidence="1">
    <location>
        <begin position="11"/>
        <end position="54"/>
    </location>
</feature>
<evidence type="ECO:0000313" key="2">
    <source>
        <dbReference type="EMBL" id="GBM80844.1"/>
    </source>
</evidence>
<proteinExistence type="predicted"/>
<gene>
    <name evidence="2" type="ORF">AVEN_219587_1</name>
</gene>
<sequence length="129" mass="15079">MLNLQRRKRQRDTEKLSKELLKQEKQQKKQQEKEQKKQQERERKKQQNKERSALLAKERCKQYYENKKQKKMAAEAAAANLQLNGGASTSTVSFTMSSGLGLLINEEFHIDKDVPIIVMGDFNVDVKRN</sequence>
<accession>A0A4Y2ITE6</accession>
<feature type="region of interest" description="Disordered" evidence="1">
    <location>
        <begin position="1"/>
        <end position="54"/>
    </location>
</feature>